<organism evidence="1 2">
    <name type="scientific">Aspergillus tamarii</name>
    <dbReference type="NCBI Taxonomy" id="41984"/>
    <lineage>
        <taxon>Eukaryota</taxon>
        <taxon>Fungi</taxon>
        <taxon>Dikarya</taxon>
        <taxon>Ascomycota</taxon>
        <taxon>Pezizomycotina</taxon>
        <taxon>Eurotiomycetes</taxon>
        <taxon>Eurotiomycetidae</taxon>
        <taxon>Eurotiales</taxon>
        <taxon>Aspergillaceae</taxon>
        <taxon>Aspergillus</taxon>
        <taxon>Aspergillus subgen. Circumdati</taxon>
    </lineage>
</organism>
<name>A0A5N6UL10_ASPTM</name>
<reference evidence="1 2" key="1">
    <citation type="submission" date="2019-04" db="EMBL/GenBank/DDBJ databases">
        <title>Friends and foes A comparative genomics study of 23 Aspergillus species from section Flavi.</title>
        <authorList>
            <consortium name="DOE Joint Genome Institute"/>
            <person name="Kjaerbolling I."/>
            <person name="Vesth T."/>
            <person name="Frisvad J.C."/>
            <person name="Nybo J.L."/>
            <person name="Theobald S."/>
            <person name="Kildgaard S."/>
            <person name="Isbrandt T."/>
            <person name="Kuo A."/>
            <person name="Sato A."/>
            <person name="Lyhne E.K."/>
            <person name="Kogle M.E."/>
            <person name="Wiebenga A."/>
            <person name="Kun R.S."/>
            <person name="Lubbers R.J."/>
            <person name="Makela M.R."/>
            <person name="Barry K."/>
            <person name="Chovatia M."/>
            <person name="Clum A."/>
            <person name="Daum C."/>
            <person name="Haridas S."/>
            <person name="He G."/>
            <person name="LaButti K."/>
            <person name="Lipzen A."/>
            <person name="Mondo S."/>
            <person name="Riley R."/>
            <person name="Salamov A."/>
            <person name="Simmons B.A."/>
            <person name="Magnuson J.K."/>
            <person name="Henrissat B."/>
            <person name="Mortensen U.H."/>
            <person name="Larsen T.O."/>
            <person name="Devries R.P."/>
            <person name="Grigoriev I.V."/>
            <person name="Machida M."/>
            <person name="Baker S.E."/>
            <person name="Andersen M.R."/>
        </authorList>
    </citation>
    <scope>NUCLEOTIDE SEQUENCE [LARGE SCALE GENOMIC DNA]</scope>
    <source>
        <strain evidence="1 2">CBS 117626</strain>
    </source>
</reference>
<dbReference type="AlphaFoldDB" id="A0A5N6UL10"/>
<accession>A0A5N6UL10</accession>
<evidence type="ECO:0000313" key="2">
    <source>
        <dbReference type="Proteomes" id="UP000326950"/>
    </source>
</evidence>
<dbReference type="EMBL" id="ML738677">
    <property type="protein sequence ID" value="KAE8159327.1"/>
    <property type="molecule type" value="Genomic_DNA"/>
</dbReference>
<sequence length="182" mass="20540">MLIDLKIINDGKLDSAYHVVSQGDDNELRVLRSFFDVRSHDGDLEHLRYTYVSEVQGGINFVHDVQWCRLVMCLLTTGQVANFCVTTHCNHLIHLLKAERDDAEAFHESIQSGGSKAVKTSFSTVARCKGSIEICRTSFVEVNRGVLRLLFQSCNSSFQRLLIHLQCFLISKVAHILQCQLG</sequence>
<dbReference type="OrthoDB" id="4493980at2759"/>
<proteinExistence type="predicted"/>
<gene>
    <name evidence="1" type="ORF">BDV40DRAFT_291054</name>
</gene>
<protein>
    <submittedName>
        <fullName evidence="1">Uncharacterized protein</fullName>
    </submittedName>
</protein>
<dbReference type="Proteomes" id="UP000326950">
    <property type="component" value="Unassembled WGS sequence"/>
</dbReference>
<evidence type="ECO:0000313" key="1">
    <source>
        <dbReference type="EMBL" id="KAE8159327.1"/>
    </source>
</evidence>
<keyword evidence="2" id="KW-1185">Reference proteome</keyword>